<evidence type="ECO:0000313" key="2">
    <source>
        <dbReference type="EMBL" id="KAK9688801.1"/>
    </source>
</evidence>
<feature type="chain" id="PRO_5043945936" description="CLAVATA3/ESR (CLE)-related protein" evidence="1">
    <location>
        <begin position="23"/>
        <end position="76"/>
    </location>
</feature>
<protein>
    <recommendedName>
        <fullName evidence="4">CLAVATA3/ESR (CLE)-related protein</fullName>
    </recommendedName>
</protein>
<name>A0AAW1IHH0_SAPOF</name>
<proteinExistence type="predicted"/>
<reference evidence="2" key="1">
    <citation type="submission" date="2024-03" db="EMBL/GenBank/DDBJ databases">
        <title>WGS assembly of Saponaria officinalis var. Norfolk2.</title>
        <authorList>
            <person name="Jenkins J."/>
            <person name="Shu S."/>
            <person name="Grimwood J."/>
            <person name="Barry K."/>
            <person name="Goodstein D."/>
            <person name="Schmutz J."/>
            <person name="Leebens-Mack J."/>
            <person name="Osbourn A."/>
        </authorList>
    </citation>
    <scope>NUCLEOTIDE SEQUENCE [LARGE SCALE GENOMIC DNA]</scope>
    <source>
        <strain evidence="2">JIC</strain>
    </source>
</reference>
<keyword evidence="3" id="KW-1185">Reference proteome</keyword>
<accession>A0AAW1IHH0</accession>
<dbReference type="EMBL" id="JBDFQZ010000009">
    <property type="protein sequence ID" value="KAK9688801.1"/>
    <property type="molecule type" value="Genomic_DNA"/>
</dbReference>
<keyword evidence="1" id="KW-0732">Signal</keyword>
<gene>
    <name evidence="2" type="ORF">RND81_09G011900</name>
</gene>
<evidence type="ECO:0000313" key="3">
    <source>
        <dbReference type="Proteomes" id="UP001443914"/>
    </source>
</evidence>
<organism evidence="2 3">
    <name type="scientific">Saponaria officinalis</name>
    <name type="common">Common soapwort</name>
    <name type="synonym">Lychnis saponaria</name>
    <dbReference type="NCBI Taxonomy" id="3572"/>
    <lineage>
        <taxon>Eukaryota</taxon>
        <taxon>Viridiplantae</taxon>
        <taxon>Streptophyta</taxon>
        <taxon>Embryophyta</taxon>
        <taxon>Tracheophyta</taxon>
        <taxon>Spermatophyta</taxon>
        <taxon>Magnoliopsida</taxon>
        <taxon>eudicotyledons</taxon>
        <taxon>Gunneridae</taxon>
        <taxon>Pentapetalae</taxon>
        <taxon>Caryophyllales</taxon>
        <taxon>Caryophyllaceae</taxon>
        <taxon>Caryophylleae</taxon>
        <taxon>Saponaria</taxon>
    </lineage>
</organism>
<evidence type="ECO:0008006" key="4">
    <source>
        <dbReference type="Google" id="ProtNLM"/>
    </source>
</evidence>
<sequence>MGALRFWLCLVLLVLVISCSDSRPLPPTLSIKGDDKSIMEHAEKIIKARMQDNVASRSLYDVFDRYSPGGPDPHHH</sequence>
<feature type="signal peptide" evidence="1">
    <location>
        <begin position="1"/>
        <end position="22"/>
    </location>
</feature>
<dbReference type="PROSITE" id="PS51257">
    <property type="entry name" value="PROKAR_LIPOPROTEIN"/>
    <property type="match status" value="1"/>
</dbReference>
<evidence type="ECO:0000256" key="1">
    <source>
        <dbReference type="SAM" id="SignalP"/>
    </source>
</evidence>
<comment type="caution">
    <text evidence="2">The sequence shown here is derived from an EMBL/GenBank/DDBJ whole genome shotgun (WGS) entry which is preliminary data.</text>
</comment>
<dbReference type="AlphaFoldDB" id="A0AAW1IHH0"/>
<dbReference type="Proteomes" id="UP001443914">
    <property type="component" value="Unassembled WGS sequence"/>
</dbReference>